<evidence type="ECO:0000313" key="4">
    <source>
        <dbReference type="EMBL" id="KFI82141.1"/>
    </source>
</evidence>
<dbReference type="InterPro" id="IPR021878">
    <property type="entry name" value="TgpA_N"/>
</dbReference>
<feature type="compositionally biased region" description="Low complexity" evidence="1">
    <location>
        <begin position="1020"/>
        <end position="1056"/>
    </location>
</feature>
<name>A0A087CFU1_9BIFI</name>
<dbReference type="SUPFAM" id="SSF54001">
    <property type="entry name" value="Cysteine proteinases"/>
    <property type="match status" value="1"/>
</dbReference>
<keyword evidence="5" id="KW-1185">Reference proteome</keyword>
<gene>
    <name evidence="4" type="ORF">BPSY_0989</name>
</gene>
<dbReference type="Gene3D" id="3.10.620.30">
    <property type="match status" value="1"/>
</dbReference>
<feature type="domain" description="Transglutaminase-like" evidence="3">
    <location>
        <begin position="942"/>
        <end position="1012"/>
    </location>
</feature>
<keyword evidence="4" id="KW-0808">Transferase</keyword>
<dbReference type="RefSeq" id="WP_034886662.1">
    <property type="nucleotide sequence ID" value="NZ_JGZI01000009.1"/>
</dbReference>
<dbReference type="InterPro" id="IPR002931">
    <property type="entry name" value="Transglutaminase-like"/>
</dbReference>
<feature type="region of interest" description="Disordered" evidence="1">
    <location>
        <begin position="1226"/>
        <end position="1249"/>
    </location>
</feature>
<feature type="transmembrane region" description="Helical" evidence="2">
    <location>
        <begin position="409"/>
        <end position="427"/>
    </location>
</feature>
<evidence type="ECO:0000313" key="5">
    <source>
        <dbReference type="Proteomes" id="UP000029050"/>
    </source>
</evidence>
<reference evidence="4 5" key="1">
    <citation type="submission" date="2014-03" db="EMBL/GenBank/DDBJ databases">
        <title>Genomics of Bifidobacteria.</title>
        <authorList>
            <person name="Ventura M."/>
            <person name="Milani C."/>
            <person name="Lugli G.A."/>
        </authorList>
    </citation>
    <scope>NUCLEOTIDE SEQUENCE [LARGE SCALE GENOMIC DNA]</scope>
    <source>
        <strain evidence="4 5">LMG 21775</strain>
    </source>
</reference>
<evidence type="ECO:0000256" key="2">
    <source>
        <dbReference type="SAM" id="Phobius"/>
    </source>
</evidence>
<keyword evidence="2" id="KW-0812">Transmembrane</keyword>
<dbReference type="Pfam" id="PF01841">
    <property type="entry name" value="Transglut_core"/>
    <property type="match status" value="1"/>
</dbReference>
<feature type="compositionally biased region" description="Low complexity" evidence="1">
    <location>
        <begin position="1226"/>
        <end position="1243"/>
    </location>
</feature>
<keyword evidence="4" id="KW-0012">Acyltransferase</keyword>
<sequence>MKARHQMLRPTIAAGMLLLIAAVTTVLGLSLDDRTLMAVSLALLALPVFSLLMVLVQWALCSRKLISATETINPRFLVDAKRGTWVQGVLLPHDLRLEEQWIQLDQRSIAVERHMGGLPRKRGLFRLESLMVSWKDPFALWKVRKGMGIQGDEVLLLPDVPQESSVSDKAPDALLAGQSQGFSGVRQYEAGDSPRLIAWKYTAHRGELMTREMDRDKTAELLLLLDPGDSDLESCVQELMRRFESLESGHNGISYSDGTGIYNDHLSIMRQLAAVRTTDDPWSQLPHMVEGFQGSKRTPTTILVVSSRSDEAIAAVMASAPHPIPYRVLHPAGAQETGLRSRAAGPDGGMPSDAAPSPCPVPAGRPRKSDHPSRQRGMAAVLATVAALWMLISLSLLAMSQLLKPQDAWWPWFIGIGFAVLAVDVGLSMRKTSQSLARALLSSVCMAIVAVLLVVFRIHGSTGEWLFIPYAHESTMTSGGVAEEWVTNTTTLWDVLVDGFDHLYAQYPPVQLSAQADALIIVAAAAVMALIRIMLAQLRLSPVVALLPGLMMVMSYQMTGEIQGAWPIAALVMAFVILLWSTSSGHTGAVAPAVVSAIVTLVSLALLAPAMTVARAVNIPLAPTAGLFSSGTINPMVDLKRGLQEGSDSTVLTYTAPEAMYLRLSTLNTFNGDTWSFSSPSTSRSDGGFESAGGRIYTSVGDGYLLRDADGSDTVWVTPLIKYLLAGSQDSASTPFSTSTGSVNHYLIDSAITIKTLDTQYLPIPGEAVEYSAAIRNGDWHRNVDAVVRSDDDGTQADMRYRVESVYLKPVTNVQGFSSLSDLQSLLGDQKKLFAQSSDALSGRSSSYGMISTFSGDTSDDTGTGKALRRMYGTLPAALPASVRAVIDQGRRQGVSIDGANASEQLAAMRYLVSYFNQKDFVYSLDEPDGNGRDNMEVIGDFLNSKSGYCVHYASALAVLGRGMGLSTRMVLGYIAGQSSGQGSYTVAAKQLHAWVEVYIDGIGWVPFDVTPASSDTQEDTASAASTVSSTASESTRSPSPSISSTTPSPSASSSDATDRSEDDETAGTDTSASRQSRAGAIIASVMPAALMVLGIMLLIALAAMPYGLRRRRRIRRYGLLERSIRRTDKRVDTVAESDGAHDDAGEVWLALWSEIVDTSLDVGVRIPSNASDTELAAVLRGLLLGGQGNRERPQGLGHGADGDGVRSAKLLASLLREATRAAFGAPASSADASGAPSSSRGRQTPLPTVDEVERLRSLLLMRSLDTSPQALRVLRRMRVILLPRSLFRRRPIV</sequence>
<feature type="transmembrane region" description="Helical" evidence="2">
    <location>
        <begin position="38"/>
        <end position="60"/>
    </location>
</feature>
<feature type="transmembrane region" description="Helical" evidence="2">
    <location>
        <begin position="564"/>
        <end position="582"/>
    </location>
</feature>
<feature type="transmembrane region" description="Helical" evidence="2">
    <location>
        <begin position="377"/>
        <end position="403"/>
    </location>
</feature>
<evidence type="ECO:0000256" key="1">
    <source>
        <dbReference type="SAM" id="MobiDB-lite"/>
    </source>
</evidence>
<feature type="transmembrane region" description="Helical" evidence="2">
    <location>
        <begin position="512"/>
        <end position="531"/>
    </location>
</feature>
<dbReference type="Pfam" id="PF11992">
    <property type="entry name" value="TgpA_N"/>
    <property type="match status" value="1"/>
</dbReference>
<feature type="transmembrane region" description="Helical" evidence="2">
    <location>
        <begin position="439"/>
        <end position="459"/>
    </location>
</feature>
<dbReference type="STRING" id="218140.BPSY_0989"/>
<dbReference type="EC" id="2.3.2.13" evidence="4"/>
<feature type="region of interest" description="Disordered" evidence="1">
    <location>
        <begin position="338"/>
        <end position="375"/>
    </location>
</feature>
<protein>
    <submittedName>
        <fullName evidence="4">Transglutaminase domain-containing protein</fullName>
        <ecNumber evidence="4">2.3.2.13</ecNumber>
    </submittedName>
</protein>
<dbReference type="Pfam" id="PF01882">
    <property type="entry name" value="DUF58"/>
    <property type="match status" value="1"/>
</dbReference>
<dbReference type="OrthoDB" id="9804023at2"/>
<dbReference type="Proteomes" id="UP000029050">
    <property type="component" value="Unassembled WGS sequence"/>
</dbReference>
<keyword evidence="2" id="KW-1133">Transmembrane helix</keyword>
<feature type="transmembrane region" description="Helical" evidence="2">
    <location>
        <begin position="589"/>
        <end position="611"/>
    </location>
</feature>
<dbReference type="GeneID" id="98300195"/>
<feature type="transmembrane region" description="Helical" evidence="2">
    <location>
        <begin position="1081"/>
        <end position="1107"/>
    </location>
</feature>
<dbReference type="SMART" id="SM00460">
    <property type="entry name" value="TGc"/>
    <property type="match status" value="1"/>
</dbReference>
<dbReference type="PANTHER" id="PTHR42736">
    <property type="entry name" value="PROTEIN-GLUTAMINE GAMMA-GLUTAMYLTRANSFERASE"/>
    <property type="match status" value="1"/>
</dbReference>
<feature type="region of interest" description="Disordered" evidence="1">
    <location>
        <begin position="1014"/>
        <end position="1077"/>
    </location>
</feature>
<dbReference type="EMBL" id="JGZI01000009">
    <property type="protein sequence ID" value="KFI82141.1"/>
    <property type="molecule type" value="Genomic_DNA"/>
</dbReference>
<feature type="compositionally biased region" description="Polar residues" evidence="1">
    <location>
        <begin position="1068"/>
        <end position="1077"/>
    </location>
</feature>
<comment type="caution">
    <text evidence="4">The sequence shown here is derived from an EMBL/GenBank/DDBJ whole genome shotgun (WGS) entry which is preliminary data.</text>
</comment>
<dbReference type="InterPro" id="IPR052901">
    <property type="entry name" value="Bact_TGase-like"/>
</dbReference>
<dbReference type="eggNOG" id="COG1305">
    <property type="taxonomic scope" value="Bacteria"/>
</dbReference>
<dbReference type="InterPro" id="IPR038765">
    <property type="entry name" value="Papain-like_cys_pep_sf"/>
</dbReference>
<dbReference type="GO" id="GO:0003810">
    <property type="term" value="F:protein-glutamine gamma-glutamyltransferase activity"/>
    <property type="evidence" value="ECO:0007669"/>
    <property type="project" value="UniProtKB-EC"/>
</dbReference>
<dbReference type="InterPro" id="IPR002881">
    <property type="entry name" value="DUF58"/>
</dbReference>
<keyword evidence="2" id="KW-0472">Membrane</keyword>
<organism evidence="4 5">
    <name type="scientific">Bifidobacterium psychraerophilum</name>
    <dbReference type="NCBI Taxonomy" id="218140"/>
    <lineage>
        <taxon>Bacteria</taxon>
        <taxon>Bacillati</taxon>
        <taxon>Actinomycetota</taxon>
        <taxon>Actinomycetes</taxon>
        <taxon>Bifidobacteriales</taxon>
        <taxon>Bifidobacteriaceae</taxon>
        <taxon>Bifidobacterium</taxon>
    </lineage>
</organism>
<accession>A0A087CFU1</accession>
<feature type="transmembrane region" description="Helical" evidence="2">
    <location>
        <begin position="538"/>
        <end position="558"/>
    </location>
</feature>
<evidence type="ECO:0000259" key="3">
    <source>
        <dbReference type="SMART" id="SM00460"/>
    </source>
</evidence>
<dbReference type="PANTHER" id="PTHR42736:SF1">
    <property type="entry name" value="PROTEIN-GLUTAMINE GAMMA-GLUTAMYLTRANSFERASE"/>
    <property type="match status" value="1"/>
</dbReference>
<proteinExistence type="predicted"/>